<dbReference type="GO" id="GO:0071555">
    <property type="term" value="P:cell wall organization"/>
    <property type="evidence" value="ECO:0007669"/>
    <property type="project" value="UniProtKB-KW"/>
</dbReference>
<evidence type="ECO:0000256" key="3">
    <source>
        <dbReference type="ARBA" id="ARBA00010871"/>
    </source>
</evidence>
<dbReference type="Gene3D" id="3.30.470.20">
    <property type="entry name" value="ATP-grasp fold, B domain"/>
    <property type="match status" value="1"/>
</dbReference>
<evidence type="ECO:0000256" key="2">
    <source>
        <dbReference type="ARBA" id="ARBA00001946"/>
    </source>
</evidence>
<dbReference type="GO" id="GO:0005524">
    <property type="term" value="F:ATP binding"/>
    <property type="evidence" value="ECO:0007669"/>
    <property type="project" value="UniProtKB-KW"/>
</dbReference>
<keyword evidence="8" id="KW-0460">Magnesium</keyword>
<evidence type="ECO:0000256" key="5">
    <source>
        <dbReference type="ARBA" id="ARBA00022723"/>
    </source>
</evidence>
<dbReference type="Pfam" id="PF07478">
    <property type="entry name" value="Dala_Dala_lig_C"/>
    <property type="match status" value="2"/>
</dbReference>
<protein>
    <submittedName>
        <fullName evidence="14">D-alanine--D-alanine ligase</fullName>
        <ecNumber evidence="14">6.3.2.-</ecNumber>
    </submittedName>
</protein>
<dbReference type="InterPro" id="IPR005905">
    <property type="entry name" value="D_ala_D_ala"/>
</dbReference>
<dbReference type="PROSITE" id="PS00844">
    <property type="entry name" value="DALA_DALA_LIGASE_2"/>
    <property type="match status" value="1"/>
</dbReference>
<evidence type="ECO:0000313" key="14">
    <source>
        <dbReference type="EMBL" id="EKC46863.1"/>
    </source>
</evidence>
<dbReference type="GO" id="GO:0008360">
    <property type="term" value="P:regulation of cell shape"/>
    <property type="evidence" value="ECO:0007669"/>
    <property type="project" value="UniProtKB-KW"/>
</dbReference>
<keyword evidence="7" id="KW-0067">ATP-binding</keyword>
<dbReference type="GO" id="GO:0009252">
    <property type="term" value="P:peptidoglycan biosynthetic process"/>
    <property type="evidence" value="ECO:0007669"/>
    <property type="project" value="UniProtKB-KW"/>
</dbReference>
<keyword evidence="5" id="KW-0479">Metal-binding</keyword>
<keyword evidence="9" id="KW-0133">Cell shape</keyword>
<dbReference type="PIRSF" id="PIRSF039102">
    <property type="entry name" value="Ddl/VanB"/>
    <property type="match status" value="1"/>
</dbReference>
<gene>
    <name evidence="14" type="ORF">OBE_15995</name>
</gene>
<dbReference type="Gene3D" id="3.40.50.20">
    <property type="match status" value="1"/>
</dbReference>
<keyword evidence="11" id="KW-0464">Manganese</keyword>
<reference evidence="14" key="1">
    <citation type="journal article" date="2013" name="Environ. Microbiol.">
        <title>Microbiota from the distal guts of lean and obese adolescents exhibit partial functional redundancy besides clear differences in community structure.</title>
        <authorList>
            <person name="Ferrer M."/>
            <person name="Ruiz A."/>
            <person name="Lanza F."/>
            <person name="Haange S.B."/>
            <person name="Oberbach A."/>
            <person name="Till H."/>
            <person name="Bargiela R."/>
            <person name="Campoy C."/>
            <person name="Segura M.T."/>
            <person name="Richter M."/>
            <person name="von Bergen M."/>
            <person name="Seifert J."/>
            <person name="Suarez A."/>
        </authorList>
    </citation>
    <scope>NUCLEOTIDE SEQUENCE</scope>
</reference>
<dbReference type="GO" id="GO:0005829">
    <property type="term" value="C:cytosol"/>
    <property type="evidence" value="ECO:0007669"/>
    <property type="project" value="TreeGrafter"/>
</dbReference>
<dbReference type="GO" id="GO:0008716">
    <property type="term" value="F:D-alanine-D-alanine ligase activity"/>
    <property type="evidence" value="ECO:0007669"/>
    <property type="project" value="InterPro"/>
</dbReference>
<dbReference type="AlphaFoldDB" id="K1RN96"/>
<keyword evidence="10" id="KW-0573">Peptidoglycan synthesis</keyword>
<accession>K1RN96</accession>
<dbReference type="Gene3D" id="3.30.1490.20">
    <property type="entry name" value="ATP-grasp fold, A domain"/>
    <property type="match status" value="1"/>
</dbReference>
<comment type="caution">
    <text evidence="14">The sequence shown here is derived from an EMBL/GenBank/DDBJ whole genome shotgun (WGS) entry which is preliminary data.</text>
</comment>
<dbReference type="InterPro" id="IPR011095">
    <property type="entry name" value="Dala_Dala_lig_C"/>
</dbReference>
<comment type="cofactor">
    <cofactor evidence="2">
        <name>Mg(2+)</name>
        <dbReference type="ChEBI" id="CHEBI:18420"/>
    </cofactor>
</comment>
<keyword evidence="4 14" id="KW-0436">Ligase</keyword>
<dbReference type="EMBL" id="AJWZ01010989">
    <property type="protein sequence ID" value="EKC46863.1"/>
    <property type="molecule type" value="Genomic_DNA"/>
</dbReference>
<evidence type="ECO:0000256" key="7">
    <source>
        <dbReference type="ARBA" id="ARBA00022840"/>
    </source>
</evidence>
<comment type="similarity">
    <text evidence="3">Belongs to the D-alanine--D-alanine ligase family.</text>
</comment>
<dbReference type="HAMAP" id="MF_00047">
    <property type="entry name" value="Dala_Dala_lig"/>
    <property type="match status" value="1"/>
</dbReference>
<organism evidence="14">
    <name type="scientific">human gut metagenome</name>
    <dbReference type="NCBI Taxonomy" id="408170"/>
    <lineage>
        <taxon>unclassified sequences</taxon>
        <taxon>metagenomes</taxon>
        <taxon>organismal metagenomes</taxon>
    </lineage>
</organism>
<feature type="domain" description="ATP-grasp" evidence="13">
    <location>
        <begin position="144"/>
        <end position="369"/>
    </location>
</feature>
<dbReference type="PANTHER" id="PTHR23132">
    <property type="entry name" value="D-ALANINE--D-ALANINE LIGASE"/>
    <property type="match status" value="1"/>
</dbReference>
<dbReference type="InterPro" id="IPR011127">
    <property type="entry name" value="Dala_Dala_lig_N"/>
</dbReference>
<evidence type="ECO:0000256" key="12">
    <source>
        <dbReference type="ARBA" id="ARBA00023316"/>
    </source>
</evidence>
<keyword evidence="12" id="KW-0961">Cell wall biogenesis/degradation</keyword>
<dbReference type="PROSITE" id="PS50975">
    <property type="entry name" value="ATP_GRASP"/>
    <property type="match status" value="1"/>
</dbReference>
<evidence type="ECO:0000256" key="6">
    <source>
        <dbReference type="ARBA" id="ARBA00022741"/>
    </source>
</evidence>
<dbReference type="InterPro" id="IPR013815">
    <property type="entry name" value="ATP_grasp_subdomain_1"/>
</dbReference>
<name>K1RN96_9ZZZZ</name>
<dbReference type="GO" id="GO:0046872">
    <property type="term" value="F:metal ion binding"/>
    <property type="evidence" value="ECO:0007669"/>
    <property type="project" value="UniProtKB-KW"/>
</dbReference>
<evidence type="ECO:0000259" key="13">
    <source>
        <dbReference type="PROSITE" id="PS50975"/>
    </source>
</evidence>
<evidence type="ECO:0000256" key="8">
    <source>
        <dbReference type="ARBA" id="ARBA00022842"/>
    </source>
</evidence>
<proteinExistence type="inferred from homology"/>
<evidence type="ECO:0000256" key="1">
    <source>
        <dbReference type="ARBA" id="ARBA00001936"/>
    </source>
</evidence>
<comment type="cofactor">
    <cofactor evidence="1">
        <name>Mn(2+)</name>
        <dbReference type="ChEBI" id="CHEBI:29035"/>
    </cofactor>
</comment>
<evidence type="ECO:0000256" key="9">
    <source>
        <dbReference type="ARBA" id="ARBA00022960"/>
    </source>
</evidence>
<sequence>MKIKVGVIFGGESAEHEVSIISAIQAINKMNEEKYDIIPIYITKDRQWYTGAMLKDIDSYQDLSLIKKYATNVVLVEKNNRFILQKKKGLFKREVAEIDIAFPIVHGTNVEDGVLQGYLQTIGIPFVGPNTYAGVVGQDKVFMKAIFEKEDLPLSKYVWFYDSEYKTDKDEVLKKISKLKYPLIVKPATTGSSIGISYAEDEAKLCEAIDDAINYDTKILVEEVVENLKEVNISVLGNYEHQKLSVIEEVNGHNKFLTYEDKYIGGGKTKAKFGVKSVPSCKGSKGMLSASRKIPADLSDKLKEEVETVAKKAFKALGSSGCCRIDFLIDSKKNKVYVNEINSIPGSLAFYLWEPLGKDYTELLDDMINIGIKDYKKRSSKTYTFDTNILQGFANNSLKGGKTKLK</sequence>
<evidence type="ECO:0000256" key="11">
    <source>
        <dbReference type="ARBA" id="ARBA00023211"/>
    </source>
</evidence>
<evidence type="ECO:0000256" key="10">
    <source>
        <dbReference type="ARBA" id="ARBA00022984"/>
    </source>
</evidence>
<dbReference type="InterPro" id="IPR000291">
    <property type="entry name" value="D-Ala_lig_Van_CS"/>
</dbReference>
<dbReference type="PANTHER" id="PTHR23132:SF25">
    <property type="entry name" value="D-ALANINE--D-ALANINE LIGASE A"/>
    <property type="match status" value="1"/>
</dbReference>
<evidence type="ECO:0000256" key="4">
    <source>
        <dbReference type="ARBA" id="ARBA00022598"/>
    </source>
</evidence>
<dbReference type="EC" id="6.3.2.-" evidence="14"/>
<keyword evidence="6" id="KW-0547">Nucleotide-binding</keyword>
<dbReference type="Pfam" id="PF01820">
    <property type="entry name" value="Dala_Dala_lig_N"/>
    <property type="match status" value="1"/>
</dbReference>
<dbReference type="InterPro" id="IPR011761">
    <property type="entry name" value="ATP-grasp"/>
</dbReference>
<dbReference type="SUPFAM" id="SSF52440">
    <property type="entry name" value="PreATP-grasp domain"/>
    <property type="match status" value="1"/>
</dbReference>
<dbReference type="SUPFAM" id="SSF56059">
    <property type="entry name" value="Glutathione synthetase ATP-binding domain-like"/>
    <property type="match status" value="1"/>
</dbReference>
<dbReference type="InterPro" id="IPR016185">
    <property type="entry name" value="PreATP-grasp_dom_sf"/>
</dbReference>